<feature type="compositionally biased region" description="Polar residues" evidence="2">
    <location>
        <begin position="426"/>
        <end position="451"/>
    </location>
</feature>
<feature type="region of interest" description="Disordered" evidence="2">
    <location>
        <begin position="1071"/>
        <end position="1202"/>
    </location>
</feature>
<feature type="compositionally biased region" description="Basic and acidic residues" evidence="2">
    <location>
        <begin position="111"/>
        <end position="128"/>
    </location>
</feature>
<dbReference type="Pfam" id="PF15336">
    <property type="entry name" value="Auts2"/>
    <property type="match status" value="1"/>
</dbReference>
<feature type="compositionally biased region" description="Polar residues" evidence="2">
    <location>
        <begin position="99"/>
        <end position="110"/>
    </location>
</feature>
<dbReference type="Proteomes" id="UP001497382">
    <property type="component" value="Unassembled WGS sequence"/>
</dbReference>
<evidence type="ECO:0000313" key="3">
    <source>
        <dbReference type="EMBL" id="CAL1278279.1"/>
    </source>
</evidence>
<keyword evidence="1" id="KW-0597">Phosphoprotein</keyword>
<feature type="compositionally biased region" description="Low complexity" evidence="2">
    <location>
        <begin position="635"/>
        <end position="645"/>
    </location>
</feature>
<feature type="compositionally biased region" description="Basic residues" evidence="2">
    <location>
        <begin position="1218"/>
        <end position="1232"/>
    </location>
</feature>
<gene>
    <name evidence="3" type="ORF">LARSCL_LOCUS9689</name>
</gene>
<feature type="compositionally biased region" description="Low complexity" evidence="2">
    <location>
        <begin position="673"/>
        <end position="692"/>
    </location>
</feature>
<organism evidence="3 4">
    <name type="scientific">Larinioides sclopetarius</name>
    <dbReference type="NCBI Taxonomy" id="280406"/>
    <lineage>
        <taxon>Eukaryota</taxon>
        <taxon>Metazoa</taxon>
        <taxon>Ecdysozoa</taxon>
        <taxon>Arthropoda</taxon>
        <taxon>Chelicerata</taxon>
        <taxon>Arachnida</taxon>
        <taxon>Araneae</taxon>
        <taxon>Araneomorphae</taxon>
        <taxon>Entelegynae</taxon>
        <taxon>Araneoidea</taxon>
        <taxon>Araneidae</taxon>
        <taxon>Larinioides</taxon>
    </lineage>
</organism>
<feature type="region of interest" description="Disordered" evidence="2">
    <location>
        <begin position="575"/>
        <end position="645"/>
    </location>
</feature>
<dbReference type="InterPro" id="IPR023246">
    <property type="entry name" value="AUTS2"/>
</dbReference>
<dbReference type="PANTHER" id="PTHR14429:SF22">
    <property type="entry name" value="AGAP013055-PA"/>
    <property type="match status" value="1"/>
</dbReference>
<feature type="compositionally biased region" description="Basic and acidic residues" evidence="2">
    <location>
        <begin position="1276"/>
        <end position="1288"/>
    </location>
</feature>
<dbReference type="EMBL" id="CAXIEN010000110">
    <property type="protein sequence ID" value="CAL1278279.1"/>
    <property type="molecule type" value="Genomic_DNA"/>
</dbReference>
<keyword evidence="4" id="KW-1185">Reference proteome</keyword>
<feature type="compositionally biased region" description="Low complexity" evidence="2">
    <location>
        <begin position="259"/>
        <end position="278"/>
    </location>
</feature>
<feature type="region of interest" description="Disordered" evidence="2">
    <location>
        <begin position="669"/>
        <end position="768"/>
    </location>
</feature>
<accession>A0AAV2A4J2</accession>
<feature type="region of interest" description="Disordered" evidence="2">
    <location>
        <begin position="424"/>
        <end position="464"/>
    </location>
</feature>
<feature type="compositionally biased region" description="Low complexity" evidence="2">
    <location>
        <begin position="293"/>
        <end position="313"/>
    </location>
</feature>
<feature type="region of interest" description="Disordered" evidence="2">
    <location>
        <begin position="88"/>
        <end position="336"/>
    </location>
</feature>
<feature type="compositionally biased region" description="Basic residues" evidence="2">
    <location>
        <begin position="13"/>
        <end position="28"/>
    </location>
</feature>
<feature type="compositionally biased region" description="Basic and acidic residues" evidence="2">
    <location>
        <begin position="1093"/>
        <end position="1199"/>
    </location>
</feature>
<feature type="compositionally biased region" description="Low complexity" evidence="2">
    <location>
        <begin position="699"/>
        <end position="713"/>
    </location>
</feature>
<feature type="compositionally biased region" description="Low complexity" evidence="2">
    <location>
        <begin position="506"/>
        <end position="525"/>
    </location>
</feature>
<feature type="compositionally biased region" description="Pro residues" evidence="2">
    <location>
        <begin position="314"/>
        <end position="328"/>
    </location>
</feature>
<feature type="region of interest" description="Disordered" evidence="2">
    <location>
        <begin position="482"/>
        <end position="535"/>
    </location>
</feature>
<feature type="compositionally biased region" description="Low complexity" evidence="2">
    <location>
        <begin position="609"/>
        <end position="622"/>
    </location>
</feature>
<feature type="compositionally biased region" description="Polar residues" evidence="2">
    <location>
        <begin position="482"/>
        <end position="492"/>
    </location>
</feature>
<protein>
    <submittedName>
        <fullName evidence="3">Uncharacterized protein</fullName>
    </submittedName>
</protein>
<dbReference type="PANTHER" id="PTHR14429">
    <property type="entry name" value="FIBROSIN FAMILY MEMBER"/>
    <property type="match status" value="1"/>
</dbReference>
<feature type="compositionally biased region" description="Basic and acidic residues" evidence="2">
    <location>
        <begin position="1233"/>
        <end position="1247"/>
    </location>
</feature>
<evidence type="ECO:0000256" key="2">
    <source>
        <dbReference type="SAM" id="MobiDB-lite"/>
    </source>
</evidence>
<sequence length="1556" mass="169983">MEAKQRNGGTTGNRRRRDRAARMQKRQQRQCAVAEISENEESPPVRQKRPPTRKKRIKEPIYQEDIVDGFAFLCFKSYEDLQRTVNKYDKKPDVDGASTEENNPRQNSTNDADHPPVLEESLPHLEKKPKSKKNNNTLPKVKKKNYINNKARNNIKGPCLTNDENSKPGEEILETPRSTSRDQLSDASSHASLEKGYECDSESGDERGSEPECDLFSSKVTDSNFIAKKNNPGHSQSCRSPPVLPPIHPVHNGTHHPEPSTAVAAVTASSSPANTSSTMVVGSTSPREPQIGSPAVIPVSCSSPASPPSGVVPASPPPFLHKGPPPPVNAKDSASSSKLLSNGYEFVSDTSPPSPLAAAKLMSPSKYLHKRVPPVPSCRDSVATLSSKPAINVYDFVSDHSAPSSPDGVIFISQSKFLHKGISPPVATTANKDSPSSTDKVSNGHTTNMCVSSPPPRLTSPVIQNNHNKSALDMSIKNNVSMVKTEQQQQPPTILPPAPGDLRLQSSPGQSRSSYSIPYSTSQPIRKMTSSPRMSPLTIPTSLSSPAHSVPPVLPVSPAAVISIRTTTTTSVTMSNVSQTLATRCRSPVVTASHSNTPTPIPARDTHSSHSNSSLSSLSQLSTPVHKERDGGGSRSHSNSSNMAPSASAALTSASAYASASSLAGLVFSKPQSWSGNSSTTNTISASATRNSTPPPRASPALSSSGSTSIPLAPTLPPAHHTSPFGNHAGPPPPPLLPVASHHNMFTTGSLTPTLPLEASAGPSPYRAETLFPQHTEYKKHPDFLRRELDTRFLASQDHSIPIPPPPYMQSEVQHHSQIHQQAPFIAPPPLGAPMVAQQPSHLTLQSPGNVGFVVDSCEDNEVGALLCCGINYEKYPKLDSSLYRRPSIGLSNYPPVSSLFAPGGGASTPFVPPAHLAAIQPKINSVPKTKSMKPGKWCAMHVRIAWEIYNHQQKQKQAEAHKAGMALASVKPPDHLHAANHLFCSLPRTHEMSPFSSTLLSAAASGHPRSFETSSHPSTFLNTTPAHLGPFARPGYSTFAGAAPGFSSLGPLGLPGPSMLGADLRTSCLPGQDPWGQRTSLPFGGGSPWGGLKEEAERDRIQQERKREEERQKRAEQEKREREERERREQERREQERREQERRELERQEQERKEQERKEKERREQERRRELERREMERREHERREQEKQKERDRELRLHHQLQKGSIVMNGDIRDHHLHHPQHQHHPHHHAVARDWERARDSRDLPRSPIVPPNNPVKYEGALERHVYPPPPPRLDIKIKQERKDDEPIPVSRSSRSGVPGDDRIRKRPGSIPDGADPVSLVSRSVVHNSVPLGLNSLDHSRLMGPHGLVPSPAKDPHSQTSPLWGPLTPSPTVTTITGSSMDPYRIPGRAEHDMRRFDPLVMSPRDSANSEISRQISNVLDLERAVAYDRAKLLPPPLRTNESPYATPPTLPPASASSFFSPPVSPFLNSLCGSSGRTKPGPPSMLNGLPPPLIPCTFPVQNHTGFPATRTSSPMTTHKLLPGGPVLNLQDPYFAKDRREVNGHPSDFDAHLRL</sequence>
<feature type="region of interest" description="Disordered" evidence="2">
    <location>
        <begin position="1218"/>
        <end position="1318"/>
    </location>
</feature>
<evidence type="ECO:0000256" key="1">
    <source>
        <dbReference type="ARBA" id="ARBA00022553"/>
    </source>
</evidence>
<name>A0AAV2A4J2_9ARAC</name>
<feature type="compositionally biased region" description="Basic residues" evidence="2">
    <location>
        <begin position="46"/>
        <end position="57"/>
    </location>
</feature>
<comment type="caution">
    <text evidence="3">The sequence shown here is derived from an EMBL/GenBank/DDBJ whole genome shotgun (WGS) entry which is preliminary data.</text>
</comment>
<feature type="region of interest" description="Disordered" evidence="2">
    <location>
        <begin position="1"/>
        <end position="61"/>
    </location>
</feature>
<feature type="compositionally biased region" description="Basic and acidic residues" evidence="2">
    <location>
        <begin position="192"/>
        <end position="210"/>
    </location>
</feature>
<feature type="compositionally biased region" description="Polar residues" evidence="2">
    <location>
        <begin position="744"/>
        <end position="753"/>
    </location>
</feature>
<evidence type="ECO:0000313" key="4">
    <source>
        <dbReference type="Proteomes" id="UP001497382"/>
    </source>
</evidence>
<reference evidence="3 4" key="1">
    <citation type="submission" date="2024-04" db="EMBL/GenBank/DDBJ databases">
        <authorList>
            <person name="Rising A."/>
            <person name="Reimegard J."/>
            <person name="Sonavane S."/>
            <person name="Akerstrom W."/>
            <person name="Nylinder S."/>
            <person name="Hedman E."/>
            <person name="Kallberg Y."/>
        </authorList>
    </citation>
    <scope>NUCLEOTIDE SEQUENCE [LARGE SCALE GENOMIC DNA]</scope>
</reference>
<proteinExistence type="predicted"/>